<evidence type="ECO:0008006" key="3">
    <source>
        <dbReference type="Google" id="ProtNLM"/>
    </source>
</evidence>
<dbReference type="SUPFAM" id="SSF52058">
    <property type="entry name" value="L domain-like"/>
    <property type="match status" value="1"/>
</dbReference>
<evidence type="ECO:0000313" key="2">
    <source>
        <dbReference type="Proteomes" id="UP000256686"/>
    </source>
</evidence>
<accession>A0A3D9C7J1</accession>
<comment type="caution">
    <text evidence="1">The sequence shown here is derived from an EMBL/GenBank/DDBJ whole genome shotgun (WGS) entry which is preliminary data.</text>
</comment>
<dbReference type="EMBL" id="QNVT01000013">
    <property type="protein sequence ID" value="REC61709.1"/>
    <property type="molecule type" value="Genomic_DNA"/>
</dbReference>
<dbReference type="InterPro" id="IPR032675">
    <property type="entry name" value="LRR_dom_sf"/>
</dbReference>
<dbReference type="AlphaFoldDB" id="A0A3D9C7J1"/>
<proteinExistence type="predicted"/>
<dbReference type="RefSeq" id="WP_115971527.1">
    <property type="nucleotide sequence ID" value="NZ_QNVT01000013.1"/>
</dbReference>
<evidence type="ECO:0000313" key="1">
    <source>
        <dbReference type="EMBL" id="REC61709.1"/>
    </source>
</evidence>
<dbReference type="Proteomes" id="UP000256686">
    <property type="component" value="Unassembled WGS sequence"/>
</dbReference>
<dbReference type="Gene3D" id="3.80.10.10">
    <property type="entry name" value="Ribonuclease Inhibitor"/>
    <property type="match status" value="1"/>
</dbReference>
<gene>
    <name evidence="1" type="ORF">DRF65_14770</name>
</gene>
<keyword evidence="2" id="KW-1185">Reference proteome</keyword>
<name>A0A3D9C7J1_9FLAO</name>
<organism evidence="1 2">
    <name type="scientific">Chryseobacterium pennae</name>
    <dbReference type="NCBI Taxonomy" id="2258962"/>
    <lineage>
        <taxon>Bacteria</taxon>
        <taxon>Pseudomonadati</taxon>
        <taxon>Bacteroidota</taxon>
        <taxon>Flavobacteriia</taxon>
        <taxon>Flavobacteriales</taxon>
        <taxon>Weeksellaceae</taxon>
        <taxon>Chryseobacterium group</taxon>
        <taxon>Chryseobacterium</taxon>
    </lineage>
</organism>
<protein>
    <recommendedName>
        <fullName evidence="3">Leucine-rich repeat domain-containing protein</fullName>
    </recommendedName>
</protein>
<sequence>MSDITTIVSQLENALNIKLEKSERNTEMSGNSHSSGMNKLCLSNLHFENFSVLEPIFETLKYLTLIECSIDDIQDLHKIKLYSLTLNKCTVPSEGTFNPEVTKIKETRYNFQFLNLVNMTVPHPGFFLPISNHLEYVKFINCTVHNISELNLFPDLYYLTIDNSNIIEQENDIQYHGKIDKRGTVIHFKNMYIKDFDPFLPISNSLDSIKLNNCEVESLKNIHQFSSLERLYVHPPLQVNDLSIPDYDGKQFELEFVMIAPEHMMDYWANKNWITPDFNTEMLVSIAPFVRDLLVNGYHLMNTHILKDFPILDHLDFNKCSIDLKDYVLVAPQITLSADYNEPKYIHLKKLLPLKVAFKKN</sequence>
<reference evidence="2" key="1">
    <citation type="submission" date="2018-06" db="EMBL/GenBank/DDBJ databases">
        <authorList>
            <person name="Lum Nde A."/>
            <person name="Hugo C."/>
        </authorList>
    </citation>
    <scope>NUCLEOTIDE SEQUENCE [LARGE SCALE GENOMIC DNA]</scope>
    <source>
        <strain evidence="2">1_F178</strain>
    </source>
</reference>